<proteinExistence type="predicted"/>
<accession>A0A9D1E0B1</accession>
<dbReference type="InterPro" id="IPR004752">
    <property type="entry name" value="AmpG_permease/AT-1"/>
</dbReference>
<dbReference type="Proteomes" id="UP000886744">
    <property type="component" value="Unassembled WGS sequence"/>
</dbReference>
<evidence type="ECO:0000256" key="5">
    <source>
        <dbReference type="ARBA" id="ARBA00023136"/>
    </source>
</evidence>
<gene>
    <name evidence="8" type="ORF">IAC94_02060</name>
</gene>
<dbReference type="SUPFAM" id="SSF103473">
    <property type="entry name" value="MFS general substrate transporter"/>
    <property type="match status" value="1"/>
</dbReference>
<feature type="region of interest" description="Disordered" evidence="6">
    <location>
        <begin position="213"/>
        <end position="259"/>
    </location>
</feature>
<comment type="subcellular location">
    <subcellularLocation>
        <location evidence="1">Membrane</location>
        <topology evidence="1">Multi-pass membrane protein</topology>
    </subcellularLocation>
</comment>
<evidence type="ECO:0000256" key="2">
    <source>
        <dbReference type="ARBA" id="ARBA00022448"/>
    </source>
</evidence>
<dbReference type="Pfam" id="PF07690">
    <property type="entry name" value="MFS_1"/>
    <property type="match status" value="1"/>
</dbReference>
<evidence type="ECO:0000256" key="6">
    <source>
        <dbReference type="SAM" id="MobiDB-lite"/>
    </source>
</evidence>
<dbReference type="GO" id="GO:0016020">
    <property type="term" value="C:membrane"/>
    <property type="evidence" value="ECO:0007669"/>
    <property type="project" value="UniProtKB-SubCell"/>
</dbReference>
<comment type="caution">
    <text evidence="8">The sequence shown here is derived from an EMBL/GenBank/DDBJ whole genome shotgun (WGS) entry which is preliminary data.</text>
</comment>
<dbReference type="InterPro" id="IPR036259">
    <property type="entry name" value="MFS_trans_sf"/>
</dbReference>
<evidence type="ECO:0000313" key="9">
    <source>
        <dbReference type="Proteomes" id="UP000886744"/>
    </source>
</evidence>
<evidence type="ECO:0000256" key="3">
    <source>
        <dbReference type="ARBA" id="ARBA00022692"/>
    </source>
</evidence>
<reference evidence="8" key="1">
    <citation type="submission" date="2020-10" db="EMBL/GenBank/DDBJ databases">
        <authorList>
            <person name="Gilroy R."/>
        </authorList>
    </citation>
    <scope>NUCLEOTIDE SEQUENCE</scope>
    <source>
        <strain evidence="8">ChiHjej13B12-12457</strain>
    </source>
</reference>
<dbReference type="Gene3D" id="1.20.1250.20">
    <property type="entry name" value="MFS general substrate transporter like domains"/>
    <property type="match status" value="2"/>
</dbReference>
<feature type="transmembrane region" description="Helical" evidence="7">
    <location>
        <begin position="44"/>
        <end position="61"/>
    </location>
</feature>
<feature type="transmembrane region" description="Helical" evidence="7">
    <location>
        <begin position="323"/>
        <end position="347"/>
    </location>
</feature>
<feature type="transmembrane region" description="Helical" evidence="7">
    <location>
        <begin position="173"/>
        <end position="192"/>
    </location>
</feature>
<reference evidence="8" key="2">
    <citation type="journal article" date="2021" name="PeerJ">
        <title>Extensive microbial diversity within the chicken gut microbiome revealed by metagenomics and culture.</title>
        <authorList>
            <person name="Gilroy R."/>
            <person name="Ravi A."/>
            <person name="Getino M."/>
            <person name="Pursley I."/>
            <person name="Horton D.L."/>
            <person name="Alikhan N.F."/>
            <person name="Baker D."/>
            <person name="Gharbi K."/>
            <person name="Hall N."/>
            <person name="Watson M."/>
            <person name="Adriaenssens E.M."/>
            <person name="Foster-Nyarko E."/>
            <person name="Jarju S."/>
            <person name="Secka A."/>
            <person name="Antonio M."/>
            <person name="Oren A."/>
            <person name="Chaudhuri R.R."/>
            <person name="La Ragione R."/>
            <person name="Hildebrand F."/>
            <person name="Pallen M.J."/>
        </authorList>
    </citation>
    <scope>NUCLEOTIDE SEQUENCE</scope>
    <source>
        <strain evidence="8">ChiHjej13B12-12457</strain>
    </source>
</reference>
<dbReference type="GO" id="GO:0022857">
    <property type="term" value="F:transmembrane transporter activity"/>
    <property type="evidence" value="ECO:0007669"/>
    <property type="project" value="InterPro"/>
</dbReference>
<feature type="transmembrane region" description="Helical" evidence="7">
    <location>
        <begin position="12"/>
        <end position="32"/>
    </location>
</feature>
<protein>
    <submittedName>
        <fullName evidence="8">MFS transporter</fullName>
    </submittedName>
</protein>
<evidence type="ECO:0000256" key="4">
    <source>
        <dbReference type="ARBA" id="ARBA00022989"/>
    </source>
</evidence>
<keyword evidence="3 7" id="KW-0812">Transmembrane</keyword>
<sequence length="485" mass="53164">MKSKRIPPMAWIPTLYVAEGLPYVAVNTLSVIMYKNLGMSNTDIAFYTGWLYLPWVIKPFWSPFVDIIRTKRWWTVTTQFIIGAAFAAIALTLPLDSYVVLSLAVFWLIGFASATHDIAADGYYMLALDSSDQSLYVGIRSAFYRLATIIGQGGVVMAAGWMETAFGNVPRAWAVTFLILSALFLLIAFYHSRILPRPAADRPSGAMPARDGIDACSLRGSNPEPDSDVAPTGLEPAPAVPSEEDRGFGTRPESGPRTSHSTARILREFVGTFGSFFRKRHVWIAVTFILLYRFPEAQLVKMINPFLLDPATEGGLGLSTAQVGLVYGTIGIIGLTLGGILGGVLVSRYGLKRCLWPMALALTLPCGVFCWMSMAQPDPASMLNLILINACVFIEQFGYGVGFTSFMLYMMYFAEGPSKTSHYAICTAFMALGMMIPGMFAGALQEWMGYVGFFWWIMGCCLVTLAVTALIKVDPSFGLKHNGKQ</sequence>
<name>A0A9D1E0B1_9BACT</name>
<feature type="transmembrane region" description="Helical" evidence="7">
    <location>
        <begin position="450"/>
        <end position="471"/>
    </location>
</feature>
<evidence type="ECO:0000256" key="1">
    <source>
        <dbReference type="ARBA" id="ARBA00004141"/>
    </source>
</evidence>
<dbReference type="PANTHER" id="PTHR12778:SF10">
    <property type="entry name" value="MAJOR FACILITATOR SUPERFAMILY DOMAIN-CONTAINING PROTEIN 3"/>
    <property type="match status" value="1"/>
</dbReference>
<keyword evidence="2" id="KW-0813">Transport</keyword>
<feature type="transmembrane region" description="Helical" evidence="7">
    <location>
        <begin position="73"/>
        <end position="93"/>
    </location>
</feature>
<dbReference type="PANTHER" id="PTHR12778">
    <property type="entry name" value="SOLUTE CARRIER FAMILY 33 ACETYL-COA TRANSPORTER -RELATED"/>
    <property type="match status" value="1"/>
</dbReference>
<feature type="transmembrane region" description="Helical" evidence="7">
    <location>
        <begin position="142"/>
        <end position="161"/>
    </location>
</feature>
<evidence type="ECO:0000256" key="7">
    <source>
        <dbReference type="SAM" id="Phobius"/>
    </source>
</evidence>
<feature type="transmembrane region" description="Helical" evidence="7">
    <location>
        <begin position="423"/>
        <end position="444"/>
    </location>
</feature>
<dbReference type="AlphaFoldDB" id="A0A9D1E0B1"/>
<organism evidence="8 9">
    <name type="scientific">Candidatus Coprenecus avistercoris</name>
    <dbReference type="NCBI Taxonomy" id="2840730"/>
    <lineage>
        <taxon>Bacteria</taxon>
        <taxon>Pseudomonadati</taxon>
        <taxon>Bacteroidota</taxon>
        <taxon>Bacteroidia</taxon>
        <taxon>Bacteroidales</taxon>
        <taxon>Rikenellaceae</taxon>
        <taxon>Rikenellaceae incertae sedis</taxon>
        <taxon>Candidatus Coprenecus</taxon>
    </lineage>
</organism>
<dbReference type="EMBL" id="DVHI01000030">
    <property type="protein sequence ID" value="HIR62292.1"/>
    <property type="molecule type" value="Genomic_DNA"/>
</dbReference>
<feature type="transmembrane region" description="Helical" evidence="7">
    <location>
        <begin position="99"/>
        <end position="121"/>
    </location>
</feature>
<dbReference type="InterPro" id="IPR011701">
    <property type="entry name" value="MFS"/>
</dbReference>
<keyword evidence="4 7" id="KW-1133">Transmembrane helix</keyword>
<feature type="transmembrane region" description="Helical" evidence="7">
    <location>
        <begin position="386"/>
        <end position="411"/>
    </location>
</feature>
<evidence type="ECO:0000313" key="8">
    <source>
        <dbReference type="EMBL" id="HIR62292.1"/>
    </source>
</evidence>
<keyword evidence="5 7" id="KW-0472">Membrane</keyword>
<feature type="transmembrane region" description="Helical" evidence="7">
    <location>
        <begin position="354"/>
        <end position="374"/>
    </location>
</feature>